<dbReference type="EMBL" id="LMWW01000065">
    <property type="protein sequence ID" value="KUN76583.1"/>
    <property type="molecule type" value="Genomic_DNA"/>
</dbReference>
<dbReference type="Gene3D" id="1.20.144.10">
    <property type="entry name" value="Phosphatidic acid phosphatase type 2/haloperoxidase"/>
    <property type="match status" value="1"/>
</dbReference>
<dbReference type="PANTHER" id="PTHR14969:SF13">
    <property type="entry name" value="AT30094P"/>
    <property type="match status" value="1"/>
</dbReference>
<feature type="transmembrane region" description="Helical" evidence="2">
    <location>
        <begin position="12"/>
        <end position="34"/>
    </location>
</feature>
<feature type="domain" description="Phosphatidic acid phosphatase type 2/haloperoxidase" evidence="3">
    <location>
        <begin position="92"/>
        <end position="205"/>
    </location>
</feature>
<evidence type="ECO:0000259" key="3">
    <source>
        <dbReference type="SMART" id="SM00014"/>
    </source>
</evidence>
<dbReference type="CDD" id="cd03392">
    <property type="entry name" value="PAP2_like_2"/>
    <property type="match status" value="1"/>
</dbReference>
<dbReference type="PANTHER" id="PTHR14969">
    <property type="entry name" value="SPHINGOSINE-1-PHOSPHATE PHOSPHOHYDROLASE"/>
    <property type="match status" value="1"/>
</dbReference>
<evidence type="ECO:0000313" key="5">
    <source>
        <dbReference type="Proteomes" id="UP000052982"/>
    </source>
</evidence>
<evidence type="ECO:0000256" key="2">
    <source>
        <dbReference type="SAM" id="Phobius"/>
    </source>
</evidence>
<feature type="compositionally biased region" description="Basic and acidic residues" evidence="1">
    <location>
        <begin position="243"/>
        <end position="262"/>
    </location>
</feature>
<dbReference type="Proteomes" id="UP000052982">
    <property type="component" value="Unassembled WGS sequence"/>
</dbReference>
<feature type="transmembrane region" description="Helical" evidence="2">
    <location>
        <begin position="192"/>
        <end position="210"/>
    </location>
</feature>
<dbReference type="SMART" id="SM00014">
    <property type="entry name" value="acidPPc"/>
    <property type="match status" value="1"/>
</dbReference>
<proteinExistence type="predicted"/>
<sequence length="269" mass="27951">MKRADVAELAGSCGLGAWTAFGVLTMVVVGRDGIPLFADADLLSWSVGHRPDVAVAFARGLTATGTGVVPFALAALAGIIAGRTLRRRALAAALCLACLGAGQALRYAVMTLVARPRPPLSDWATHASGSAFPSGHTTTAALTAGLLIIAVHIRGSRGRTVLALVIGGWGALVGLTRVYLGVHWFTDVVGGWLFALGWLGVCLCAAAWWLPERLTLGMTDTDTARGTTEPMGAAGGRTGPAREQTDVAREQREDHAPDDPGRRGRSRPA</sequence>
<dbReference type="OrthoDB" id="5289372at2"/>
<dbReference type="Pfam" id="PF01569">
    <property type="entry name" value="PAP2"/>
    <property type="match status" value="1"/>
</dbReference>
<protein>
    <submittedName>
        <fullName evidence="4">Phosphoesterase</fullName>
    </submittedName>
</protein>
<reference evidence="4 5" key="1">
    <citation type="submission" date="2015-10" db="EMBL/GenBank/DDBJ databases">
        <title>Draft genome sequence of Streptomyces griseoruber DSM 40281, type strain for the species Streptomyces griseoruber.</title>
        <authorList>
            <person name="Ruckert C."/>
            <person name="Winkler A."/>
            <person name="Kalinowski J."/>
            <person name="Kampfer P."/>
            <person name="Glaeser S."/>
        </authorList>
    </citation>
    <scope>NUCLEOTIDE SEQUENCE [LARGE SCALE GENOMIC DNA]</scope>
    <source>
        <strain evidence="4 5">DSM 40281</strain>
    </source>
</reference>
<dbReference type="InterPro" id="IPR000326">
    <property type="entry name" value="PAP2/HPO"/>
</dbReference>
<dbReference type="SUPFAM" id="SSF48317">
    <property type="entry name" value="Acid phosphatase/Vanadium-dependent haloperoxidase"/>
    <property type="match status" value="1"/>
</dbReference>
<dbReference type="RefSeq" id="WP_055638126.1">
    <property type="nucleotide sequence ID" value="NZ_KQ948781.1"/>
</dbReference>
<evidence type="ECO:0000313" key="4">
    <source>
        <dbReference type="EMBL" id="KUN76583.1"/>
    </source>
</evidence>
<comment type="caution">
    <text evidence="4">The sequence shown here is derived from an EMBL/GenBank/DDBJ whole genome shotgun (WGS) entry which is preliminary data.</text>
</comment>
<evidence type="ECO:0000256" key="1">
    <source>
        <dbReference type="SAM" id="MobiDB-lite"/>
    </source>
</evidence>
<keyword evidence="2" id="KW-0812">Transmembrane</keyword>
<dbReference type="AlphaFoldDB" id="A0A101SML5"/>
<feature type="transmembrane region" description="Helical" evidence="2">
    <location>
        <begin position="160"/>
        <end position="180"/>
    </location>
</feature>
<keyword evidence="2" id="KW-0472">Membrane</keyword>
<keyword evidence="2" id="KW-1133">Transmembrane helix</keyword>
<accession>A0A101SML5</accession>
<organism evidence="4 5">
    <name type="scientific">Streptomyces griseoruber</name>
    <dbReference type="NCBI Taxonomy" id="1943"/>
    <lineage>
        <taxon>Bacteria</taxon>
        <taxon>Bacillati</taxon>
        <taxon>Actinomycetota</taxon>
        <taxon>Actinomycetes</taxon>
        <taxon>Kitasatosporales</taxon>
        <taxon>Streptomycetaceae</taxon>
        <taxon>Streptomyces</taxon>
    </lineage>
</organism>
<gene>
    <name evidence="4" type="ORF">AQJ64_37065</name>
</gene>
<feature type="transmembrane region" description="Helical" evidence="2">
    <location>
        <begin position="54"/>
        <end position="77"/>
    </location>
</feature>
<dbReference type="STRING" id="1943.AQJ64_37065"/>
<feature type="region of interest" description="Disordered" evidence="1">
    <location>
        <begin position="220"/>
        <end position="269"/>
    </location>
</feature>
<dbReference type="InterPro" id="IPR036938">
    <property type="entry name" value="PAP2/HPO_sf"/>
</dbReference>
<feature type="transmembrane region" description="Helical" evidence="2">
    <location>
        <begin position="134"/>
        <end position="153"/>
    </location>
</feature>
<feature type="transmembrane region" description="Helical" evidence="2">
    <location>
        <begin position="89"/>
        <end position="114"/>
    </location>
</feature>
<keyword evidence="5" id="KW-1185">Reference proteome</keyword>
<name>A0A101SML5_9ACTN</name>